<accession>A0A9N9H2J0</accession>
<keyword evidence="1" id="KW-0812">Transmembrane</keyword>
<organism evidence="2 3">
    <name type="scientific">Acaulospora morrowiae</name>
    <dbReference type="NCBI Taxonomy" id="94023"/>
    <lineage>
        <taxon>Eukaryota</taxon>
        <taxon>Fungi</taxon>
        <taxon>Fungi incertae sedis</taxon>
        <taxon>Mucoromycota</taxon>
        <taxon>Glomeromycotina</taxon>
        <taxon>Glomeromycetes</taxon>
        <taxon>Diversisporales</taxon>
        <taxon>Acaulosporaceae</taxon>
        <taxon>Acaulospora</taxon>
    </lineage>
</organism>
<name>A0A9N9H2J0_9GLOM</name>
<feature type="transmembrane region" description="Helical" evidence="1">
    <location>
        <begin position="1018"/>
        <end position="1037"/>
    </location>
</feature>
<reference evidence="2" key="1">
    <citation type="submission" date="2021-06" db="EMBL/GenBank/DDBJ databases">
        <authorList>
            <person name="Kallberg Y."/>
            <person name="Tangrot J."/>
            <person name="Rosling A."/>
        </authorList>
    </citation>
    <scope>NUCLEOTIDE SEQUENCE</scope>
    <source>
        <strain evidence="2">CL551</strain>
    </source>
</reference>
<evidence type="ECO:0000256" key="1">
    <source>
        <dbReference type="SAM" id="Phobius"/>
    </source>
</evidence>
<keyword evidence="3" id="KW-1185">Reference proteome</keyword>
<feature type="non-terminal residue" evidence="2">
    <location>
        <position position="1136"/>
    </location>
</feature>
<keyword evidence="1" id="KW-1133">Transmembrane helix</keyword>
<gene>
    <name evidence="2" type="ORF">AMORRO_LOCUS10066</name>
</gene>
<protein>
    <submittedName>
        <fullName evidence="2">3124_t:CDS:1</fullName>
    </submittedName>
</protein>
<feature type="transmembrane region" description="Helical" evidence="1">
    <location>
        <begin position="945"/>
        <end position="963"/>
    </location>
</feature>
<evidence type="ECO:0000313" key="2">
    <source>
        <dbReference type="EMBL" id="CAG8653226.1"/>
    </source>
</evidence>
<dbReference type="EMBL" id="CAJVPV010010619">
    <property type="protein sequence ID" value="CAG8653226.1"/>
    <property type="molecule type" value="Genomic_DNA"/>
</dbReference>
<evidence type="ECO:0000313" key="3">
    <source>
        <dbReference type="Proteomes" id="UP000789342"/>
    </source>
</evidence>
<keyword evidence="1" id="KW-0472">Membrane</keyword>
<comment type="caution">
    <text evidence="2">The sequence shown here is derived from an EMBL/GenBank/DDBJ whole genome shotgun (WGS) entry which is preliminary data.</text>
</comment>
<dbReference type="AlphaFoldDB" id="A0A9N9H2J0"/>
<sequence length="1136" mass="130517">MTSGHYGHIYHVALSPDGNNVVLFNTDNLELRISQVKNLTQTKKIVYRGLQAVKRDSSRLTWSLAISNSINMGSHSDSLIAISCFNENDNVLPSENPHHGEKRPFNVKSKSRDNLGWGVGKKKSSDHLSLLEQGVRKFGNDSHTWIISTWFQNRLITSLDNMGGVIRFLTTTRNSTTLALVHSEGVTTTNIDHNYESKDLSFNTKHSISPTQDFLFPPIITDQIDSEDLRLHLFHRSIEKYYFMVEDYNSGVLEMYSLIDGDLHKTFHMDEEKGISELLVTGNSIFEISKNNVLLAYCHGANSVTIYLMENTLKITTKIFENVYRINSIDFIGDDEKLLVVGEEERILEDSTTELITVIMVWDLFNSLNDSVRKVEDTQLVIPAKPHEHYHRFASASGKIVYVNEDDGNVYSIFDHPDLTNVVNPPPVSVSGLMKLDMQAAHHDSSSMYHCLYNLSGQFDDAKKEPKTDLIVSNPEPWVRHKKYPRVSAFLNNEKTQQVIVGSTTVQVWRRKKNPKTHEVLQYIWSSPEGKAFQIKDFSIGNGEFFLEVSVGVEGDHQQIHWPHNCRVLVDACKALGYLYDRRSDQLSPKKQYYYDKLNQQINVILKRTIRKNPDAWRLFDVRYEIMENLIRGNCVSLIKTILFEEDRDKIKTRTSKQFHFSRLHTWPVEPVEPAERKKSDLQVAIECTGGNPKNSMIVGYLLSYYADNAMQNAGWMNSVSQTLPLLYDYNLGFFVKELFCRPIFGKKEMHINESFISKKDFVEARFKAFHALEVKPRLLKKVIITRAEKMRSLTSLSFFKKEIKELEDDAKKMGIFDVIKHESNVLTTVRIVPLPDFTVYPPGVIKDYKKKSLLLRILRIMFWPRSYVVTDDEDCSPFLRVIQRDKSSMMFDNPAMAAVIDYKWPPARNHFIRHSAIFIIFALTFFIVTGALHEGSDVRPDVNSRVNIAFQVLLFYLGYYLLITEFIQLKHQGLLRYLTVYNFFDLSSVILPMVVVIAADIMFMGGGTSSSLLLMEYSIATAFTTLIIWGEMFLLLRFFKSPAKFIYIMANILRKVWPFLAFMLIVVFGIGHAMYLLLRNPTQINLTPNGSSYLITNSSDTTDNLYPDITVSQTFDVSSVNDNYFSSFWKSIESV</sequence>
<feature type="transmembrane region" description="Helical" evidence="1">
    <location>
        <begin position="1057"/>
        <end position="1079"/>
    </location>
</feature>
<dbReference type="SUPFAM" id="SSF50998">
    <property type="entry name" value="Quinoprotein alcohol dehydrogenase-like"/>
    <property type="match status" value="1"/>
</dbReference>
<dbReference type="Proteomes" id="UP000789342">
    <property type="component" value="Unassembled WGS sequence"/>
</dbReference>
<feature type="transmembrane region" description="Helical" evidence="1">
    <location>
        <begin position="912"/>
        <end position="933"/>
    </location>
</feature>
<dbReference type="OrthoDB" id="2433234at2759"/>
<dbReference type="InterPro" id="IPR011047">
    <property type="entry name" value="Quinoprotein_ADH-like_sf"/>
</dbReference>
<feature type="transmembrane region" description="Helical" evidence="1">
    <location>
        <begin position="984"/>
        <end position="1006"/>
    </location>
</feature>
<proteinExistence type="predicted"/>